<feature type="compositionally biased region" description="Polar residues" evidence="1">
    <location>
        <begin position="607"/>
        <end position="623"/>
    </location>
</feature>
<sequence length="630" mass="69899">MRRALTLLLLLAAGPAMAQSPILMTRRHAESAPKPDESALRYYAAEKLTARVDAETERLRRRHPGWQPPADLWTAEPGQEDEGPYWDMLAAGRLDELRAALAARSRTDAKWRPSHALSRQMKHRELRTDALGLAHAGRWIDLVGLVRARSADIDETDVELAWAIAEALARADRTSEANALLARVMAAPRTTPEERRATILRGLAVLPVLDVGKLLARGQPGEFDAIAIDITRARISARLHDVPDVALSSTELAVFEVYAASADDPNQAGLVAWHAFKRRDFPEALTWFKRSIARGGDAMIAHGLAHTLRQLGHRREAEEVAYAWREPLVNNTLLFLDILEADLTRSTPESIEAERLLRYAQVVAAVASGEGAQALAWYAYNTCQFETALHWFKRAVAWFPKEATVYGYALTLRRQKRQREFVEVVNRYDGLFPKVVDLLFREPEDKPLACEAKAIRANEIPSVRTAEYLDLVTPVDARRTRIVVPQPGDLARPAAAPLVKRNEFPIAVQMENDLRFAPSSATSRDAVADLRWPDRSMGRPSVVARRVPGVGAMPYERFGFTLKVGWNGAEAASGTIAAEQPPPIGTLWHSETRGIVPDANEPHGTSPDRTLSTNARVNPQSPMTIRAIQP</sequence>
<feature type="signal peptide" evidence="2">
    <location>
        <begin position="1"/>
        <end position="18"/>
    </location>
</feature>
<accession>A0ABQ4S063</accession>
<dbReference type="Gene3D" id="1.25.40.10">
    <property type="entry name" value="Tetratricopeptide repeat domain"/>
    <property type="match status" value="1"/>
</dbReference>
<feature type="chain" id="PRO_5045830088" description="Tetratricopeptide repeat protein" evidence="2">
    <location>
        <begin position="19"/>
        <end position="630"/>
    </location>
</feature>
<evidence type="ECO:0000313" key="4">
    <source>
        <dbReference type="Proteomes" id="UP001055125"/>
    </source>
</evidence>
<dbReference type="Proteomes" id="UP001055125">
    <property type="component" value="Unassembled WGS sequence"/>
</dbReference>
<keyword evidence="2" id="KW-0732">Signal</keyword>
<reference evidence="3" key="2">
    <citation type="submission" date="2021-08" db="EMBL/GenBank/DDBJ databases">
        <authorList>
            <person name="Tani A."/>
            <person name="Ola A."/>
            <person name="Ogura Y."/>
            <person name="Katsura K."/>
            <person name="Hayashi T."/>
        </authorList>
    </citation>
    <scope>NUCLEOTIDE SEQUENCE</scope>
    <source>
        <strain evidence="3">DSM 19015</strain>
    </source>
</reference>
<dbReference type="EMBL" id="BPQP01000048">
    <property type="protein sequence ID" value="GJD95854.1"/>
    <property type="molecule type" value="Genomic_DNA"/>
</dbReference>
<comment type="caution">
    <text evidence="3">The sequence shown here is derived from an EMBL/GenBank/DDBJ whole genome shotgun (WGS) entry which is preliminary data.</text>
</comment>
<dbReference type="InterPro" id="IPR011990">
    <property type="entry name" value="TPR-like_helical_dom_sf"/>
</dbReference>
<gene>
    <name evidence="3" type="ORF">OCOJLMKI_3070</name>
</gene>
<dbReference type="SUPFAM" id="SSF48452">
    <property type="entry name" value="TPR-like"/>
    <property type="match status" value="1"/>
</dbReference>
<organism evidence="3 4">
    <name type="scientific">Methylobacterium iners</name>
    <dbReference type="NCBI Taxonomy" id="418707"/>
    <lineage>
        <taxon>Bacteria</taxon>
        <taxon>Pseudomonadati</taxon>
        <taxon>Pseudomonadota</taxon>
        <taxon>Alphaproteobacteria</taxon>
        <taxon>Hyphomicrobiales</taxon>
        <taxon>Methylobacteriaceae</taxon>
        <taxon>Methylobacterium</taxon>
    </lineage>
</organism>
<protein>
    <recommendedName>
        <fullName evidence="5">Tetratricopeptide repeat protein</fullName>
    </recommendedName>
</protein>
<evidence type="ECO:0008006" key="5">
    <source>
        <dbReference type="Google" id="ProtNLM"/>
    </source>
</evidence>
<keyword evidence="4" id="KW-1185">Reference proteome</keyword>
<feature type="region of interest" description="Disordered" evidence="1">
    <location>
        <begin position="578"/>
        <end position="630"/>
    </location>
</feature>
<reference evidence="3" key="1">
    <citation type="journal article" date="2021" name="Front. Microbiol.">
        <title>Comprehensive Comparative Genomics and Phenotyping of Methylobacterium Species.</title>
        <authorList>
            <person name="Alessa O."/>
            <person name="Ogura Y."/>
            <person name="Fujitani Y."/>
            <person name="Takami H."/>
            <person name="Hayashi T."/>
            <person name="Sahin N."/>
            <person name="Tani A."/>
        </authorList>
    </citation>
    <scope>NUCLEOTIDE SEQUENCE</scope>
    <source>
        <strain evidence="3">DSM 19015</strain>
    </source>
</reference>
<evidence type="ECO:0000256" key="2">
    <source>
        <dbReference type="SAM" id="SignalP"/>
    </source>
</evidence>
<dbReference type="RefSeq" id="WP_238244988.1">
    <property type="nucleotide sequence ID" value="NZ_BPQP01000048.1"/>
</dbReference>
<proteinExistence type="predicted"/>
<evidence type="ECO:0000313" key="3">
    <source>
        <dbReference type="EMBL" id="GJD95854.1"/>
    </source>
</evidence>
<name>A0ABQ4S063_9HYPH</name>
<evidence type="ECO:0000256" key="1">
    <source>
        <dbReference type="SAM" id="MobiDB-lite"/>
    </source>
</evidence>